<name>A0A239F0N7_9BURK</name>
<dbReference type="EMBL" id="FZOT01000003">
    <property type="protein sequence ID" value="SNS49722.1"/>
    <property type="molecule type" value="Genomic_DNA"/>
</dbReference>
<evidence type="ECO:0000313" key="2">
    <source>
        <dbReference type="EMBL" id="SNS49722.1"/>
    </source>
</evidence>
<proteinExistence type="predicted"/>
<dbReference type="RefSeq" id="WP_143131156.1">
    <property type="nucleotide sequence ID" value="NZ_FZOT01000003.1"/>
</dbReference>
<organism evidence="2 3">
    <name type="scientific">Noviherbaspirillum humi</name>
    <dbReference type="NCBI Taxonomy" id="1688639"/>
    <lineage>
        <taxon>Bacteria</taxon>
        <taxon>Pseudomonadati</taxon>
        <taxon>Pseudomonadota</taxon>
        <taxon>Betaproteobacteria</taxon>
        <taxon>Burkholderiales</taxon>
        <taxon>Oxalobacteraceae</taxon>
        <taxon>Noviherbaspirillum</taxon>
    </lineage>
</organism>
<keyword evidence="1" id="KW-0732">Signal</keyword>
<sequence length="204" mass="21627">MNRRLALAACSALWMLSFPAMAQENPGTPVRVRGIIEKVEEGMLTVRSRENETVKLATNEKTGYASIKGLQFADIKPNSYVGVAGRPLAGGGIEAIEVLVFPEAARGTGEGHRDWDLLPNSSMTNATVTAAVSSTAARSIDVAYHGKQQTIRVPEHVPVVTFLPATGKDAAPGLTVFISALKDATGKLTASRVVMEKDGVKPPM</sequence>
<accession>A0A239F0N7</accession>
<dbReference type="OrthoDB" id="7068047at2"/>
<keyword evidence="3" id="KW-1185">Reference proteome</keyword>
<dbReference type="Proteomes" id="UP000198284">
    <property type="component" value="Unassembled WGS sequence"/>
</dbReference>
<gene>
    <name evidence="2" type="ORF">SAMN06265795_10384</name>
</gene>
<protein>
    <submittedName>
        <fullName evidence="2">Uncharacterized protein</fullName>
    </submittedName>
</protein>
<evidence type="ECO:0000313" key="3">
    <source>
        <dbReference type="Proteomes" id="UP000198284"/>
    </source>
</evidence>
<reference evidence="2 3" key="1">
    <citation type="submission" date="2017-06" db="EMBL/GenBank/DDBJ databases">
        <authorList>
            <person name="Kim H.J."/>
            <person name="Triplett B.A."/>
        </authorList>
    </citation>
    <scope>NUCLEOTIDE SEQUENCE [LARGE SCALE GENOMIC DNA]</scope>
    <source>
        <strain evidence="2 3">U15</strain>
    </source>
</reference>
<dbReference type="AlphaFoldDB" id="A0A239F0N7"/>
<feature type="signal peptide" evidence="1">
    <location>
        <begin position="1"/>
        <end position="22"/>
    </location>
</feature>
<evidence type="ECO:0000256" key="1">
    <source>
        <dbReference type="SAM" id="SignalP"/>
    </source>
</evidence>
<feature type="chain" id="PRO_5012489517" evidence="1">
    <location>
        <begin position="23"/>
        <end position="204"/>
    </location>
</feature>